<accession>A0A1Z5RPK7</accession>
<organism evidence="1 2">
    <name type="scientific">Sorghum bicolor</name>
    <name type="common">Sorghum</name>
    <name type="synonym">Sorghum vulgare</name>
    <dbReference type="NCBI Taxonomy" id="4558"/>
    <lineage>
        <taxon>Eukaryota</taxon>
        <taxon>Viridiplantae</taxon>
        <taxon>Streptophyta</taxon>
        <taxon>Embryophyta</taxon>
        <taxon>Tracheophyta</taxon>
        <taxon>Spermatophyta</taxon>
        <taxon>Magnoliopsida</taxon>
        <taxon>Liliopsida</taxon>
        <taxon>Poales</taxon>
        <taxon>Poaceae</taxon>
        <taxon>PACMAD clade</taxon>
        <taxon>Panicoideae</taxon>
        <taxon>Andropogonodae</taxon>
        <taxon>Andropogoneae</taxon>
        <taxon>Sorghinae</taxon>
        <taxon>Sorghum</taxon>
    </lineage>
</organism>
<gene>
    <name evidence="1" type="ORF">SORBI_3004G253050</name>
</gene>
<dbReference type="EMBL" id="CM000763">
    <property type="protein sequence ID" value="OQU85478.1"/>
    <property type="molecule type" value="Genomic_DNA"/>
</dbReference>
<name>A0A1Z5RPK7_SORBI</name>
<dbReference type="Gramene" id="OQU85478">
    <property type="protein sequence ID" value="OQU85478"/>
    <property type="gene ID" value="SORBI_3004G253050"/>
</dbReference>
<dbReference type="InParanoid" id="A0A1Z5RPK7"/>
<dbReference type="EMBL" id="CM000763">
    <property type="protein sequence ID" value="OQU85479.1"/>
    <property type="molecule type" value="Genomic_DNA"/>
</dbReference>
<evidence type="ECO:0000313" key="1">
    <source>
        <dbReference type="EMBL" id="OQU85479.1"/>
    </source>
</evidence>
<sequence>MCYTRAFAEMVSMKKGHKMQWCHFRSHMRALVALHGVGKRKQGKLLEEEHLARLVMGGRRILFTNLDLEEEAPLENSNVMKLHSTF</sequence>
<dbReference type="Gramene" id="OQU85479">
    <property type="protein sequence ID" value="OQU85479"/>
    <property type="gene ID" value="SORBI_3004G253050"/>
</dbReference>
<reference evidence="1" key="2">
    <citation type="submission" date="2017-02" db="EMBL/GenBank/DDBJ databases">
        <title>WGS assembly of Sorghum bicolor.</title>
        <authorList>
            <person name="Paterson A."/>
            <person name="Mullet J."/>
            <person name="Bowers J."/>
            <person name="Bruggmann R."/>
            <person name="Dubchak I."/>
            <person name="Grimwood J."/>
            <person name="Gundlach H."/>
            <person name="Haberer G."/>
            <person name="Hellsten U."/>
            <person name="Mitros T."/>
            <person name="Poliakov A."/>
            <person name="Schmutz J."/>
            <person name="Spannagl M."/>
            <person name="Tang H."/>
            <person name="Wang X."/>
            <person name="Wicker T."/>
            <person name="Bharti A."/>
            <person name="Chapman J."/>
            <person name="Feltus F."/>
            <person name="Gowik U."/>
            <person name="Grigoriev I."/>
            <person name="Lyons E."/>
            <person name="Maher C."/>
            <person name="Martis M."/>
            <person name="Narechania A."/>
            <person name="Otillar R."/>
            <person name="Penning B."/>
            <person name="Salamov A."/>
            <person name="Wang Y."/>
            <person name="Zhang L."/>
            <person name="Carpita N."/>
            <person name="Freeling M."/>
            <person name="Gingle A."/>
            <person name="Hash C."/>
            <person name="Keller B."/>
            <person name="Klein P."/>
            <person name="Kresovich S."/>
            <person name="Mccann M."/>
            <person name="Ming R."/>
            <person name="Peterson D."/>
            <person name="Rahman M."/>
            <person name="Ware D."/>
            <person name="Westhoff P."/>
            <person name="Mayer K."/>
            <person name="Messing J."/>
            <person name="Sims D."/>
            <person name="Jenkins J."/>
            <person name="Shu S."/>
            <person name="Rokhsar D."/>
        </authorList>
    </citation>
    <scope>NUCLEOTIDE SEQUENCE</scope>
</reference>
<reference evidence="1 2" key="1">
    <citation type="journal article" date="2009" name="Nature">
        <title>The Sorghum bicolor genome and the diversification of grasses.</title>
        <authorList>
            <person name="Paterson A.H."/>
            <person name="Bowers J.E."/>
            <person name="Bruggmann R."/>
            <person name="Dubchak I."/>
            <person name="Grimwood J."/>
            <person name="Gundlach H."/>
            <person name="Haberer G."/>
            <person name="Hellsten U."/>
            <person name="Mitros T."/>
            <person name="Poliakov A."/>
            <person name="Schmutz J."/>
            <person name="Spannagl M."/>
            <person name="Tang H."/>
            <person name="Wang X."/>
            <person name="Wicker T."/>
            <person name="Bharti A.K."/>
            <person name="Chapman J."/>
            <person name="Feltus F.A."/>
            <person name="Gowik U."/>
            <person name="Grigoriev I.V."/>
            <person name="Lyons E."/>
            <person name="Maher C.A."/>
            <person name="Martis M."/>
            <person name="Narechania A."/>
            <person name="Otillar R.P."/>
            <person name="Penning B.W."/>
            <person name="Salamov A.A."/>
            <person name="Wang Y."/>
            <person name="Zhang L."/>
            <person name="Carpita N.C."/>
            <person name="Freeling M."/>
            <person name="Gingle A.R."/>
            <person name="Hash C.T."/>
            <person name="Keller B."/>
            <person name="Klein P."/>
            <person name="Kresovich S."/>
            <person name="McCann M.C."/>
            <person name="Ming R."/>
            <person name="Peterson D.G."/>
            <person name="Mehboob-ur-Rahman"/>
            <person name="Ware D."/>
            <person name="Westhoff P."/>
            <person name="Mayer K.F."/>
            <person name="Messing J."/>
            <person name="Rokhsar D.S."/>
        </authorList>
    </citation>
    <scope>NUCLEOTIDE SEQUENCE [LARGE SCALE GENOMIC DNA]</scope>
    <source>
        <strain evidence="2">cv. BTx623</strain>
    </source>
</reference>
<dbReference type="Proteomes" id="UP000000768">
    <property type="component" value="Chromosome 4"/>
</dbReference>
<reference evidence="2" key="3">
    <citation type="journal article" date="2018" name="Plant J.">
        <title>The Sorghum bicolor reference genome: improved assembly, gene annotations, a transcriptome atlas, and signatures of genome organization.</title>
        <authorList>
            <person name="McCormick R.F."/>
            <person name="Truong S.K."/>
            <person name="Sreedasyam A."/>
            <person name="Jenkins J."/>
            <person name="Shu S."/>
            <person name="Sims D."/>
            <person name="Kennedy M."/>
            <person name="Amirebrahimi M."/>
            <person name="Weers B.D."/>
            <person name="McKinley B."/>
            <person name="Mattison A."/>
            <person name="Morishige D.T."/>
            <person name="Grimwood J."/>
            <person name="Schmutz J."/>
            <person name="Mullet J.E."/>
        </authorList>
    </citation>
    <scope>NUCLEOTIDE SEQUENCE [LARGE SCALE GENOMIC DNA]</scope>
    <source>
        <strain evidence="2">cv. BTx623</strain>
    </source>
</reference>
<proteinExistence type="predicted"/>
<keyword evidence="2" id="KW-1185">Reference proteome</keyword>
<protein>
    <submittedName>
        <fullName evidence="1">Uncharacterized protein</fullName>
    </submittedName>
</protein>
<evidence type="ECO:0000313" key="2">
    <source>
        <dbReference type="Proteomes" id="UP000000768"/>
    </source>
</evidence>
<dbReference type="AlphaFoldDB" id="A0A1Z5RPK7"/>